<dbReference type="SUPFAM" id="SSF88713">
    <property type="entry name" value="Glycoside hydrolase/deacetylase"/>
    <property type="match status" value="1"/>
</dbReference>
<dbReference type="Pfam" id="PF13290">
    <property type="entry name" value="CHB_HEX_C_1"/>
    <property type="match status" value="6"/>
</dbReference>
<evidence type="ECO:0000256" key="3">
    <source>
        <dbReference type="SAM" id="Phobius"/>
    </source>
</evidence>
<dbReference type="SUPFAM" id="SSF81296">
    <property type="entry name" value="E set domains"/>
    <property type="match status" value="1"/>
</dbReference>
<gene>
    <name evidence="6" type="ORF">NVIE_010450</name>
</gene>
<organism evidence="6 7">
    <name type="scientific">Nitrososphaera viennensis EN76</name>
    <dbReference type="NCBI Taxonomy" id="926571"/>
    <lineage>
        <taxon>Archaea</taxon>
        <taxon>Nitrososphaerota</taxon>
        <taxon>Nitrososphaeria</taxon>
        <taxon>Nitrososphaerales</taxon>
        <taxon>Nitrososphaeraceae</taxon>
        <taxon>Nitrososphaera</taxon>
    </lineage>
</organism>
<sequence length="1491" mass="155905">MTPGTCLSTARLTRHLAFALIATMMIIAVVVNAPIRASALSVDACNCVIFRLDDIQDFWLVPVQSAIIDKFIERNENLDLGVIMNFVGNDPAIVNKVRQGVATGLIETVLHGWNHVPYDTLSLQEQHDTLQMANAKLQDLFGRKTTIFIPPYNAYNEDTLEATSQLGLKIISSEFDQELPSIYDPDDPNSPNNKVYKAIAGSDIKDQFGVYHLPQVVGYYTYDSEPPTKTPLSFIQSQINDTIANYGYAVITLHPQDFTVKDANGNPTPVLSQEEMNDLDALITWIGDQEYHIRTFSSVTNVPLPPIIDNIPPNITAPADKAVVSTSELTPVDLGTPAVSDNVDTSPTVTNDAPAGGFPQGLTVVTWTATDDAGNGATANQYVMVSSTADTVRPTVSVSNPVAGTAVSGPAAGVNILVEGTASDGQSGVKIVEVRPNNGGYKPAKQKSPGSWSEWSFVLNIKQSGNREVVARSTDFFGNMQWAVIPITVSLSGPDTVAPQLTPPPDITVEAVGNITAVNLGAPVVFDNSDPAPVVKNDSPGATESTGFPLGTTVVTWTATDASGNSATAEQRVTVVDTSSPGIPELLSPSDGMATSNGAITFSWSQVTDATSGTAYDLLVSSSPDFSPAVIDQQGLTGLSYTLATPLADGTYYWKVRSSDELGNASPYSPARTVTVDTLAPAVAASPPGGTYSSARSVTLTASEPGATIYYTIDGSVPTTGSTVYSSPVSISINTSLKFFAVDPAGNGGQVATESYVFASVSASPPGGVYNAPQSVTLSSGVPGSTIYYTTDGSTPTTGSTVYTAPIAISANTTLRFFDVDGGGNAGSVVTEAYAFDTVAPTVTATPPGGTYSAAQSVALAASEPAMIYYTTDGSVPTTSSTVYTAPIAISADTILRFFGVDSAGNAGSTVTAEYIIDTVLPTVTADPAGGLYNAAISVTLTASEPGATIYYTTDGSVPTTGSTVYTAPISLSANTDLKFFAKDAVGNTGAVGSQTYLFDLQVPTVIASPTGGVFTSPQSVTLIASEPATVYYTTDGTDPTTSSPVYSSPISIAATATLKFFARDGAGNSGPIGTETYSINASTLPATHMSDTTATFGQSMYSAQQAHAEFVSPASQLVGKTIDEITLKLRKTGAPTGTAQVGVFNTDLTVKKLFGEKDTTTISSTYTDYVFSLTGSDVYVIQSGDRIGIKYAGGDASNFVAVMLDQDGVDPFDGTNTYRQVYTSSWLNSLPNDLYMTLRQTHAGADILPPTVTASPPGGAFPAAPSVTLSADETATIYYTLDGSTPTQSSSVYSSPITVSSGTTLRFFAKDTAGNIGSIKTEIYTVDPSLLPATYMSDTTATSGQSTYSAQQAHTEFVTPSSQLIGKSIDQITLKLRKTGVPTGIAEIGIFNTDLTVKKLFGTQNASAITSTYTDYVFSLTGSELYTIQSGDRIGIKYAGGDASNFVAVMLDRDAADPFDGTNTYRQVYTSSWLSSTSDDLYMILKQTHG</sequence>
<dbReference type="GO" id="GO:0016810">
    <property type="term" value="F:hydrolase activity, acting on carbon-nitrogen (but not peptide) bonds"/>
    <property type="evidence" value="ECO:0007669"/>
    <property type="project" value="InterPro"/>
</dbReference>
<dbReference type="Gene3D" id="3.20.20.370">
    <property type="entry name" value="Glycoside hydrolase/deacetylase"/>
    <property type="match status" value="1"/>
</dbReference>
<feature type="domain" description="HYR" evidence="4">
    <location>
        <begin position="302"/>
        <end position="387"/>
    </location>
</feature>
<dbReference type="EMBL" id="CP007536">
    <property type="protein sequence ID" value="AIC15270.1"/>
    <property type="molecule type" value="Genomic_DNA"/>
</dbReference>
<dbReference type="Pfam" id="PF01522">
    <property type="entry name" value="Polysacc_deac_1"/>
    <property type="match status" value="1"/>
</dbReference>
<evidence type="ECO:0008006" key="8">
    <source>
        <dbReference type="Google" id="ProtNLM"/>
    </source>
</evidence>
<evidence type="ECO:0000256" key="1">
    <source>
        <dbReference type="ARBA" id="ARBA00022737"/>
    </source>
</evidence>
<name>A0A060HIX8_9ARCH</name>
<dbReference type="InterPro" id="IPR002509">
    <property type="entry name" value="NODB_dom"/>
</dbReference>
<evidence type="ECO:0000313" key="6">
    <source>
        <dbReference type="EMBL" id="AIC15270.1"/>
    </source>
</evidence>
<dbReference type="PROSITE" id="PS50825">
    <property type="entry name" value="HYR"/>
    <property type="match status" value="2"/>
</dbReference>
<evidence type="ECO:0000259" key="4">
    <source>
        <dbReference type="PROSITE" id="PS50825"/>
    </source>
</evidence>
<dbReference type="Pfam" id="PF02494">
    <property type="entry name" value="HYR"/>
    <property type="match status" value="2"/>
</dbReference>
<dbReference type="KEGG" id="nvn:NVIE_010450"/>
<evidence type="ECO:0000256" key="2">
    <source>
        <dbReference type="SAM" id="MobiDB-lite"/>
    </source>
</evidence>
<dbReference type="InterPro" id="IPR011330">
    <property type="entry name" value="Glyco_hydro/deAcase_b/a-brl"/>
</dbReference>
<evidence type="ECO:0000313" key="7">
    <source>
        <dbReference type="Proteomes" id="UP000027093"/>
    </source>
</evidence>
<dbReference type="HOGENOM" id="CLU_254084_0_0_2"/>
<reference evidence="6 7" key="1">
    <citation type="journal article" date="2014" name="Int. J. Syst. Evol. Microbiol.">
        <title>Nitrososphaera viennensis gen. nov., sp. nov., an aerobic and mesophilic, ammonia-oxidizing archaeon from soil and a member of the archaeal phylum Thaumarchaeota.</title>
        <authorList>
            <person name="Stieglmeier M."/>
            <person name="Klingl A."/>
            <person name="Alves R.J."/>
            <person name="Rittmann S.K."/>
            <person name="Melcher M."/>
            <person name="Leisch N."/>
            <person name="Schleper C."/>
        </authorList>
    </citation>
    <scope>NUCLEOTIDE SEQUENCE [LARGE SCALE GENOMIC DNA]</scope>
    <source>
        <strain evidence="6">EN76</strain>
    </source>
</reference>
<feature type="domain" description="HYR" evidence="4">
    <location>
        <begin position="489"/>
        <end position="577"/>
    </location>
</feature>
<dbReference type="InterPro" id="IPR003410">
    <property type="entry name" value="HYR_dom"/>
</dbReference>
<keyword evidence="3" id="KW-1133">Transmembrane helix</keyword>
<keyword evidence="7" id="KW-1185">Reference proteome</keyword>
<proteinExistence type="predicted"/>
<feature type="transmembrane region" description="Helical" evidence="3">
    <location>
        <begin position="12"/>
        <end position="31"/>
    </location>
</feature>
<dbReference type="InterPro" id="IPR013783">
    <property type="entry name" value="Ig-like_fold"/>
</dbReference>
<evidence type="ECO:0000259" key="5">
    <source>
        <dbReference type="PROSITE" id="PS51677"/>
    </source>
</evidence>
<keyword evidence="3" id="KW-0472">Membrane</keyword>
<dbReference type="InterPro" id="IPR014756">
    <property type="entry name" value="Ig_E-set"/>
</dbReference>
<keyword evidence="1" id="KW-0677">Repeat</keyword>
<dbReference type="Proteomes" id="UP000027093">
    <property type="component" value="Chromosome"/>
</dbReference>
<dbReference type="GO" id="GO:0005975">
    <property type="term" value="P:carbohydrate metabolic process"/>
    <property type="evidence" value="ECO:0007669"/>
    <property type="project" value="InterPro"/>
</dbReference>
<protein>
    <recommendedName>
        <fullName evidence="8">HYR domain-containing protein</fullName>
    </recommendedName>
</protein>
<feature type="region of interest" description="Disordered" evidence="2">
    <location>
        <begin position="335"/>
        <end position="355"/>
    </location>
</feature>
<dbReference type="Gene3D" id="2.60.40.650">
    <property type="match status" value="1"/>
</dbReference>
<dbReference type="PROSITE" id="PS51677">
    <property type="entry name" value="NODB"/>
    <property type="match status" value="1"/>
</dbReference>
<feature type="compositionally biased region" description="Polar residues" evidence="2">
    <location>
        <begin position="342"/>
        <end position="351"/>
    </location>
</feature>
<keyword evidence="3" id="KW-0812">Transmembrane</keyword>
<accession>A0A060HIX8</accession>
<dbReference type="InterPro" id="IPR059177">
    <property type="entry name" value="GH29D-like_dom"/>
</dbReference>
<dbReference type="Gene3D" id="2.60.40.10">
    <property type="entry name" value="Immunoglobulins"/>
    <property type="match status" value="1"/>
</dbReference>
<feature type="domain" description="NodB homology" evidence="5">
    <location>
        <begin position="46"/>
        <end position="287"/>
    </location>
</feature>